<protein>
    <submittedName>
        <fullName evidence="4">AarF/ABC1/UbiB kinase family protein</fullName>
    </submittedName>
</protein>
<dbReference type="Pfam" id="PF03109">
    <property type="entry name" value="ABC1"/>
    <property type="match status" value="1"/>
</dbReference>
<feature type="domain" description="ABC1 atypical kinase-like" evidence="3">
    <location>
        <begin position="75"/>
        <end position="317"/>
    </location>
</feature>
<evidence type="ECO:0000256" key="1">
    <source>
        <dbReference type="ARBA" id="ARBA00009670"/>
    </source>
</evidence>
<dbReference type="GO" id="GO:0016301">
    <property type="term" value="F:kinase activity"/>
    <property type="evidence" value="ECO:0007669"/>
    <property type="project" value="UniProtKB-KW"/>
</dbReference>
<evidence type="ECO:0000313" key="4">
    <source>
        <dbReference type="EMBL" id="MSV23954.1"/>
    </source>
</evidence>
<dbReference type="RefSeq" id="WP_154619700.1">
    <property type="nucleotide sequence ID" value="NZ_CBCTNG010000010.1"/>
</dbReference>
<dbReference type="EMBL" id="VUNL01000002">
    <property type="protein sequence ID" value="MSV23954.1"/>
    <property type="molecule type" value="Genomic_DNA"/>
</dbReference>
<dbReference type="InterPro" id="IPR004147">
    <property type="entry name" value="ABC1_dom"/>
</dbReference>
<evidence type="ECO:0000259" key="3">
    <source>
        <dbReference type="Pfam" id="PF03109"/>
    </source>
</evidence>
<dbReference type="AlphaFoldDB" id="A0A6I2UV71"/>
<evidence type="ECO:0000256" key="2">
    <source>
        <dbReference type="SAM" id="Phobius"/>
    </source>
</evidence>
<comment type="similarity">
    <text evidence="1">Belongs to the protein kinase superfamily. ADCK protein kinase family.</text>
</comment>
<keyword evidence="4" id="KW-0808">Transferase</keyword>
<proteinExistence type="inferred from homology"/>
<dbReference type="Proteomes" id="UP000430222">
    <property type="component" value="Unassembled WGS sequence"/>
</dbReference>
<accession>A0A6I2UV71</accession>
<dbReference type="SUPFAM" id="SSF56112">
    <property type="entry name" value="Protein kinase-like (PK-like)"/>
    <property type="match status" value="1"/>
</dbReference>
<feature type="transmembrane region" description="Helical" evidence="2">
    <location>
        <begin position="507"/>
        <end position="527"/>
    </location>
</feature>
<dbReference type="InterPro" id="IPR050154">
    <property type="entry name" value="UbiB_kinase"/>
</dbReference>
<comment type="caution">
    <text evidence="4">The sequence shown here is derived from an EMBL/GenBank/DDBJ whole genome shotgun (WGS) entry which is preliminary data.</text>
</comment>
<dbReference type="CDD" id="cd05121">
    <property type="entry name" value="ABC1_ADCK3-like"/>
    <property type="match status" value="1"/>
</dbReference>
<name>A0A6I2UV71_9FIRM</name>
<sequence>MLGQFFQNKIEEAGATARLREMVAVLRRREVVRGMTPEKLRMVLEDLGPTFVKLGQVMSMRPDFLPPEYCDELMKLQSSAKALPFPVILSVIEQEYNRRWNKVFQYIDEEALGSASIAQVHRAVLASGEKVVVKVQRPGIYEIMSKDIALLKRAAALLKVVSRSQDVVDFNMVLDEMWTIAKQEMDFLLEADHIDEFNHLNRDVDYVTCPQVYRQLSTPHILVMEFIDGIRIDDFDKLSSRGYDINLLGRHLGENYVKQIIEDGFFHADPHPGNIWIRNGRIVWLDLGMVGKLSGRDRMAIRKAIYALANHDTFEMKAAVLSLGVVKGKINHTVLYQDIDALMSQYSSMDFSELQMGTLTRQIMNLMRVHHIGCPQGLSMFARGVLTVEGVMRLCCPKVSFVEIFARSLAVNYKKNFHWRDEMAKARREGFLLLRKSAQLPEQISDILKMTMSGQTKVNLDLTGSEEPLRKLDQMINKLILALLVAALLLGSSTICTTQMTPKIMEIPLLGFLGYLIAFILSIRIIWEIHKGT</sequence>
<keyword evidence="5" id="KW-1185">Reference proteome</keyword>
<keyword evidence="2" id="KW-0472">Membrane</keyword>
<dbReference type="InterPro" id="IPR011009">
    <property type="entry name" value="Kinase-like_dom_sf"/>
</dbReference>
<reference evidence="4 5" key="1">
    <citation type="submission" date="2019-08" db="EMBL/GenBank/DDBJ databases">
        <title>In-depth cultivation of the pig gut microbiome towards novel bacterial diversity and tailored functional studies.</title>
        <authorList>
            <person name="Wylensek D."/>
            <person name="Hitch T.C.A."/>
            <person name="Clavel T."/>
        </authorList>
    </citation>
    <scope>NUCLEOTIDE SEQUENCE [LARGE SCALE GENOMIC DNA]</scope>
    <source>
        <strain evidence="5">WCA-380-WT-3B3</strain>
    </source>
</reference>
<keyword evidence="4" id="KW-0418">Kinase</keyword>
<gene>
    <name evidence="4" type="ORF">FYJ78_01860</name>
</gene>
<dbReference type="PANTHER" id="PTHR10566:SF113">
    <property type="entry name" value="PROTEIN ACTIVITY OF BC1 COMPLEX KINASE 7, CHLOROPLASTIC"/>
    <property type="match status" value="1"/>
</dbReference>
<keyword evidence="2" id="KW-1133">Transmembrane helix</keyword>
<organism evidence="4 5">
    <name type="scientific">Selenomonas montiformis</name>
    <dbReference type="NCBI Taxonomy" id="2652285"/>
    <lineage>
        <taxon>Bacteria</taxon>
        <taxon>Bacillati</taxon>
        <taxon>Bacillota</taxon>
        <taxon>Negativicutes</taxon>
        <taxon>Selenomonadales</taxon>
        <taxon>Selenomonadaceae</taxon>
        <taxon>Selenomonas</taxon>
    </lineage>
</organism>
<dbReference type="PANTHER" id="PTHR10566">
    <property type="entry name" value="CHAPERONE-ACTIVITY OF BC1 COMPLEX CABC1 -RELATED"/>
    <property type="match status" value="1"/>
</dbReference>
<evidence type="ECO:0000313" key="5">
    <source>
        <dbReference type="Proteomes" id="UP000430222"/>
    </source>
</evidence>
<feature type="transmembrane region" description="Helical" evidence="2">
    <location>
        <begin position="479"/>
        <end position="501"/>
    </location>
</feature>
<keyword evidence="2" id="KW-0812">Transmembrane</keyword>